<dbReference type="GO" id="GO:0009451">
    <property type="term" value="P:RNA modification"/>
    <property type="evidence" value="ECO:0007669"/>
    <property type="project" value="InterPro"/>
</dbReference>
<reference evidence="6" key="2">
    <citation type="submission" date="2025-08" db="UniProtKB">
        <authorList>
            <consortium name="RefSeq"/>
        </authorList>
    </citation>
    <scope>IDENTIFICATION</scope>
    <source>
        <tissue evidence="6">Leaf</tissue>
    </source>
</reference>
<evidence type="ECO:0000256" key="2">
    <source>
        <dbReference type="ARBA" id="ARBA00022946"/>
    </source>
</evidence>
<name>A0A6P5GH77_ANACO</name>
<dbReference type="InterPro" id="IPR002921">
    <property type="entry name" value="Fungal_lipase-type"/>
</dbReference>
<feature type="repeat" description="PPR" evidence="3">
    <location>
        <begin position="453"/>
        <end position="487"/>
    </location>
</feature>
<dbReference type="AlphaFoldDB" id="A0A6P5GH77"/>
<keyword evidence="5" id="KW-1185">Reference proteome</keyword>
<dbReference type="InterPro" id="IPR011990">
    <property type="entry name" value="TPR-like_helical_dom_sf"/>
</dbReference>
<keyword evidence="1" id="KW-0677">Repeat</keyword>
<reference evidence="5" key="1">
    <citation type="journal article" date="2015" name="Nat. Genet.">
        <title>The pineapple genome and the evolution of CAM photosynthesis.</title>
        <authorList>
            <person name="Ming R."/>
            <person name="VanBuren R."/>
            <person name="Wai C.M."/>
            <person name="Tang H."/>
            <person name="Schatz M.C."/>
            <person name="Bowers J.E."/>
            <person name="Lyons E."/>
            <person name="Wang M.L."/>
            <person name="Chen J."/>
            <person name="Biggers E."/>
            <person name="Zhang J."/>
            <person name="Huang L."/>
            <person name="Zhang L."/>
            <person name="Miao W."/>
            <person name="Zhang J."/>
            <person name="Ye Z."/>
            <person name="Miao C."/>
            <person name="Lin Z."/>
            <person name="Wang H."/>
            <person name="Zhou H."/>
            <person name="Yim W.C."/>
            <person name="Priest H.D."/>
            <person name="Zheng C."/>
            <person name="Woodhouse M."/>
            <person name="Edger P.P."/>
            <person name="Guyot R."/>
            <person name="Guo H.B."/>
            <person name="Guo H."/>
            <person name="Zheng G."/>
            <person name="Singh R."/>
            <person name="Sharma A."/>
            <person name="Min X."/>
            <person name="Zheng Y."/>
            <person name="Lee H."/>
            <person name="Gurtowski J."/>
            <person name="Sedlazeck F.J."/>
            <person name="Harkess A."/>
            <person name="McKain M.R."/>
            <person name="Liao Z."/>
            <person name="Fang J."/>
            <person name="Liu J."/>
            <person name="Zhang X."/>
            <person name="Zhang Q."/>
            <person name="Hu W."/>
            <person name="Qin Y."/>
            <person name="Wang K."/>
            <person name="Chen L.Y."/>
            <person name="Shirley N."/>
            <person name="Lin Y.R."/>
            <person name="Liu L.Y."/>
            <person name="Hernandez A.G."/>
            <person name="Wright C.L."/>
            <person name="Bulone V."/>
            <person name="Tuskan G.A."/>
            <person name="Heath K."/>
            <person name="Zee F."/>
            <person name="Moore P.H."/>
            <person name="Sunkar R."/>
            <person name="Leebens-Mack J.H."/>
            <person name="Mockler T."/>
            <person name="Bennetzen J.L."/>
            <person name="Freeling M."/>
            <person name="Sankoff D."/>
            <person name="Paterson A.H."/>
            <person name="Zhu X."/>
            <person name="Yang X."/>
            <person name="Smith J.A."/>
            <person name="Cushman J.C."/>
            <person name="Paull R.E."/>
            <person name="Yu Q."/>
        </authorList>
    </citation>
    <scope>NUCLEOTIDE SEQUENCE [LARGE SCALE GENOMIC DNA]</scope>
    <source>
        <strain evidence="5">cv. F153</strain>
    </source>
</reference>
<dbReference type="InterPro" id="IPR046960">
    <property type="entry name" value="PPR_At4g14850-like_plant"/>
</dbReference>
<dbReference type="RefSeq" id="XP_020107304.1">
    <property type="nucleotide sequence ID" value="XM_020251715.1"/>
</dbReference>
<evidence type="ECO:0000313" key="6">
    <source>
        <dbReference type="RefSeq" id="XP_020107304.1"/>
    </source>
</evidence>
<dbReference type="PROSITE" id="PS51375">
    <property type="entry name" value="PPR"/>
    <property type="match status" value="2"/>
</dbReference>
<evidence type="ECO:0000256" key="1">
    <source>
        <dbReference type="ARBA" id="ARBA00022737"/>
    </source>
</evidence>
<dbReference type="Gene3D" id="3.40.50.1820">
    <property type="entry name" value="alpha/beta hydrolase"/>
    <property type="match status" value="1"/>
</dbReference>
<feature type="repeat" description="PPR" evidence="3">
    <location>
        <begin position="554"/>
        <end position="588"/>
    </location>
</feature>
<gene>
    <name evidence="6" type="primary">LOC109723378</name>
</gene>
<dbReference type="Pfam" id="PF01535">
    <property type="entry name" value="PPR"/>
    <property type="match status" value="1"/>
</dbReference>
<organism evidence="5 6">
    <name type="scientific">Ananas comosus</name>
    <name type="common">Pineapple</name>
    <name type="synonym">Ananas ananas</name>
    <dbReference type="NCBI Taxonomy" id="4615"/>
    <lineage>
        <taxon>Eukaryota</taxon>
        <taxon>Viridiplantae</taxon>
        <taxon>Streptophyta</taxon>
        <taxon>Embryophyta</taxon>
        <taxon>Tracheophyta</taxon>
        <taxon>Spermatophyta</taxon>
        <taxon>Magnoliopsida</taxon>
        <taxon>Liliopsida</taxon>
        <taxon>Poales</taxon>
        <taxon>Bromeliaceae</taxon>
        <taxon>Bromelioideae</taxon>
        <taxon>Ananas</taxon>
    </lineage>
</organism>
<dbReference type="GO" id="GO:0006629">
    <property type="term" value="P:lipid metabolic process"/>
    <property type="evidence" value="ECO:0007669"/>
    <property type="project" value="InterPro"/>
</dbReference>
<dbReference type="InterPro" id="IPR029058">
    <property type="entry name" value="AB_hydrolase_fold"/>
</dbReference>
<keyword evidence="2" id="KW-0809">Transit peptide</keyword>
<dbReference type="Pfam" id="PF13041">
    <property type="entry name" value="PPR_2"/>
    <property type="match status" value="2"/>
</dbReference>
<dbReference type="InterPro" id="IPR046848">
    <property type="entry name" value="E_motif"/>
</dbReference>
<dbReference type="Proteomes" id="UP000515123">
    <property type="component" value="Linkage group 17"/>
</dbReference>
<dbReference type="NCBIfam" id="TIGR00756">
    <property type="entry name" value="PPR"/>
    <property type="match status" value="3"/>
</dbReference>
<dbReference type="FunFam" id="1.25.40.10:FF:000184">
    <property type="entry name" value="Pentatricopeptide repeat-containing protein, chloroplastic"/>
    <property type="match status" value="1"/>
</dbReference>
<dbReference type="SUPFAM" id="SSF48452">
    <property type="entry name" value="TPR-like"/>
    <property type="match status" value="1"/>
</dbReference>
<proteinExistence type="predicted"/>
<protein>
    <submittedName>
        <fullName evidence="6">Pentatricopeptide repeat-containing protein At5g56310-like</fullName>
    </submittedName>
</protein>
<dbReference type="PANTHER" id="PTHR47926">
    <property type="entry name" value="PENTATRICOPEPTIDE REPEAT-CONTAINING PROTEIN"/>
    <property type="match status" value="1"/>
</dbReference>
<dbReference type="OrthoDB" id="426361at2759"/>
<evidence type="ECO:0000256" key="3">
    <source>
        <dbReference type="PROSITE-ProRule" id="PRU00708"/>
    </source>
</evidence>
<dbReference type="Pfam" id="PF01764">
    <property type="entry name" value="Lipase_3"/>
    <property type="match status" value="1"/>
</dbReference>
<dbReference type="PANTHER" id="PTHR47926:SF393">
    <property type="entry name" value="REPEAT-CONTAINING PROTEIN, PUTATIVE-RELATED"/>
    <property type="match status" value="1"/>
</dbReference>
<dbReference type="FunFam" id="1.25.40.10:FF:000470">
    <property type="entry name" value="Pentatricopeptide repeat-containing protein At5g66520"/>
    <property type="match status" value="1"/>
</dbReference>
<feature type="domain" description="Fungal lipase-type" evidence="4">
    <location>
        <begin position="163"/>
        <end position="236"/>
    </location>
</feature>
<sequence>MFSSKAKVDTENFMVLSVLPRPSEFGTYVKLALYSNDRWPVLTVLVFSVLDLSFKIELLHDKEFLIILQLFPFSYILQRNFHVASIYAGKDSVPLKGASVISELKYLLNLLTLCWHFSKKPFPLFLEATGYSVEDVLLQEPKAGILKPAFTILTDKSTKCILLLIRGTHSIRDTLTAATGAVVPFHHTVVNEGGISDVVLGYAHYGMVAAARWTAKLATPCLMKALHEYPDYRIQVLEYFLYFEKPGIWDKNSVQLLLHSLHPNPNPNPNPNPPLRLLLLPPNPYSKPLSLLADRCSSMSELKQVHAQMVVSGRVHDAYAASRLLSFAALSPSGDLPYAALLFRQTLAPNSFMLNTLLRALAAGPDPSAALLLYARARRVGSLLPGKHTFPFLLKACANACCSKSVVAQIHTHVFKHGLDLDLYVVNGLVRCYASCGLLGSAHRLFDETPERNLILWTTIISGYAQNSQSDEALWLFDQMVQFGIEPCDATLSSVLSACTRSGGLELGKQIHVFIREKGIEVGVILGTALVDMYAKNGAIFDALKVFEEMPERNTATWNAVICGLAHHGHATEAIELFWEMKRLKFQPNDVTFVGVLSACCNGGLLELGRRVFGSMEEDYGVEPKIQHFGCMVDLLGRSGRLEEAEELINGMRWGADVVVWGALLNACKNYGNIAIAERVVKEILKVEPDNHGVYVVLSNMYAEVGRWEDVVRSRKVLRDGQLKKVAGWSSVDGDS</sequence>
<dbReference type="GeneID" id="109723378"/>
<dbReference type="Gene3D" id="1.25.40.10">
    <property type="entry name" value="Tetratricopeptide repeat domain"/>
    <property type="match status" value="3"/>
</dbReference>
<dbReference type="Pfam" id="PF20431">
    <property type="entry name" value="E_motif"/>
    <property type="match status" value="1"/>
</dbReference>
<evidence type="ECO:0000259" key="4">
    <source>
        <dbReference type="Pfam" id="PF01764"/>
    </source>
</evidence>
<dbReference type="SUPFAM" id="SSF53474">
    <property type="entry name" value="alpha/beta-Hydrolases"/>
    <property type="match status" value="1"/>
</dbReference>
<evidence type="ECO:0000313" key="5">
    <source>
        <dbReference type="Proteomes" id="UP000515123"/>
    </source>
</evidence>
<accession>A0A6P5GH77</accession>
<dbReference type="InterPro" id="IPR002885">
    <property type="entry name" value="PPR_rpt"/>
</dbReference>
<dbReference type="GO" id="GO:0003723">
    <property type="term" value="F:RNA binding"/>
    <property type="evidence" value="ECO:0007669"/>
    <property type="project" value="InterPro"/>
</dbReference>